<evidence type="ECO:0000256" key="19">
    <source>
        <dbReference type="SAM" id="Phobius"/>
    </source>
</evidence>
<evidence type="ECO:0000256" key="18">
    <source>
        <dbReference type="ARBA" id="ARBA00070733"/>
    </source>
</evidence>
<keyword evidence="13 19" id="KW-0472">Membrane</keyword>
<keyword evidence="5" id="KW-0597">Phosphoprotein</keyword>
<dbReference type="InParanoid" id="A0A5F8GPX0"/>
<dbReference type="AlphaFoldDB" id="A0A5F8GPX0"/>
<keyword evidence="9 19" id="KW-1133">Transmembrane helix</keyword>
<feature type="transmembrane region" description="Helical" evidence="19">
    <location>
        <begin position="66"/>
        <end position="86"/>
    </location>
</feature>
<keyword evidence="12" id="KW-0496">Mitochondrion</keyword>
<evidence type="ECO:0000256" key="3">
    <source>
        <dbReference type="ARBA" id="ARBA00022448"/>
    </source>
</evidence>
<evidence type="ECO:0000256" key="11">
    <source>
        <dbReference type="ARBA" id="ARBA00023065"/>
    </source>
</evidence>
<dbReference type="GO" id="GO:0042776">
    <property type="term" value="P:proton motive force-driven mitochondrial ATP synthesis"/>
    <property type="evidence" value="ECO:0000318"/>
    <property type="project" value="GO_Central"/>
</dbReference>
<evidence type="ECO:0000256" key="16">
    <source>
        <dbReference type="ARBA" id="ARBA00054012"/>
    </source>
</evidence>
<evidence type="ECO:0000256" key="14">
    <source>
        <dbReference type="ARBA" id="ARBA00023310"/>
    </source>
</evidence>
<sequence length="92" mass="10685">MAKEVGMPSNISLSVTLRDQRLLDVKLEQLPAWIMKWEFSSTRIIKSFWRGYDAYFNKYIDVKKGGIAGVSLVLAGYILLNYYAAYKEFKHE</sequence>
<evidence type="ECO:0000256" key="15">
    <source>
        <dbReference type="ARBA" id="ARBA00032201"/>
    </source>
</evidence>
<dbReference type="Proteomes" id="UP000002280">
    <property type="component" value="Chromosome 1"/>
</dbReference>
<evidence type="ECO:0000256" key="4">
    <source>
        <dbReference type="ARBA" id="ARBA00022547"/>
    </source>
</evidence>
<dbReference type="GO" id="GO:0045259">
    <property type="term" value="C:proton-transporting ATP synthase complex"/>
    <property type="evidence" value="ECO:0000318"/>
    <property type="project" value="GO_Central"/>
</dbReference>
<comment type="function">
    <text evidence="16">Subunit f, of the mitochondrial membrane ATP synthase complex (F(1)F(0) ATP synthase or Complex V) that produces ATP from ADP in the presence of a proton gradient across the membrane which is generated by electron transport complexes of the respiratory chain. ATP synthase complex consist of a soluble F(1) head domain - the catalytic core - and a membrane F(1) domain - the membrane proton channel. These two domains are linked by a central stalk rotating inside the F(1) region and a stationary peripheral stalk. During catalysis, ATP synthesis in the catalytic domain of F(1) is coupled via a rotary mechanism of the central stalk subunits to proton translocation. In vivo, can only synthesize ATP although its ATP hydrolase activity can be activated artificially in vitro. Part of the complex F(0) domain.</text>
</comment>
<keyword evidence="7" id="KW-0375">Hydrogen ion transport</keyword>
<keyword evidence="4" id="KW-0138">CF(0)</keyword>
<keyword evidence="14" id="KW-0066">ATP synthesis</keyword>
<evidence type="ECO:0000256" key="9">
    <source>
        <dbReference type="ARBA" id="ARBA00022989"/>
    </source>
</evidence>
<evidence type="ECO:0000256" key="17">
    <source>
        <dbReference type="ARBA" id="ARBA00064647"/>
    </source>
</evidence>
<comment type="similarity">
    <text evidence="2">Belongs to the ATPase F chain family.</text>
</comment>
<dbReference type="Pfam" id="PF10206">
    <property type="entry name" value="WRW"/>
    <property type="match status" value="1"/>
</dbReference>
<dbReference type="InterPro" id="IPR019344">
    <property type="entry name" value="F1F0-ATPsyn_F_prd"/>
</dbReference>
<evidence type="ECO:0000256" key="7">
    <source>
        <dbReference type="ARBA" id="ARBA00022781"/>
    </source>
</evidence>
<dbReference type="GO" id="GO:1902600">
    <property type="term" value="P:proton transmembrane transport"/>
    <property type="evidence" value="ECO:0007669"/>
    <property type="project" value="UniProtKB-KW"/>
</dbReference>
<reference evidence="20" key="2">
    <citation type="submission" date="2025-08" db="UniProtKB">
        <authorList>
            <consortium name="Ensembl"/>
        </authorList>
    </citation>
    <scope>IDENTIFICATION</scope>
</reference>
<dbReference type="Bgee" id="ENSMODG00000039686">
    <property type="expression patterns" value="Expressed in spinal cord and 13 other cell types or tissues"/>
</dbReference>
<comment type="subcellular location">
    <subcellularLocation>
        <location evidence="1">Mitochondrion inner membrane</location>
        <topology evidence="1">Single-pass membrane protein</topology>
    </subcellularLocation>
</comment>
<dbReference type="PANTHER" id="PTHR13080">
    <property type="entry name" value="ATP SYNTHASE F CHAIN, MITOCHONDRIAL-RELATED"/>
    <property type="match status" value="1"/>
</dbReference>
<proteinExistence type="inferred from homology"/>
<evidence type="ECO:0000313" key="21">
    <source>
        <dbReference type="Proteomes" id="UP000002280"/>
    </source>
</evidence>
<keyword evidence="6 19" id="KW-0812">Transmembrane</keyword>
<reference evidence="20" key="3">
    <citation type="submission" date="2025-09" db="UniProtKB">
        <authorList>
            <consortium name="Ensembl"/>
        </authorList>
    </citation>
    <scope>IDENTIFICATION</scope>
</reference>
<reference evidence="20 21" key="1">
    <citation type="journal article" date="2007" name="Nature">
        <title>Genome of the marsupial Monodelphis domestica reveals innovation in non-coding sequences.</title>
        <authorList>
            <person name="Mikkelsen T.S."/>
            <person name="Wakefield M.J."/>
            <person name="Aken B."/>
            <person name="Amemiya C.T."/>
            <person name="Chang J.L."/>
            <person name="Duke S."/>
            <person name="Garber M."/>
            <person name="Gentles A.J."/>
            <person name="Goodstadt L."/>
            <person name="Heger A."/>
            <person name="Jurka J."/>
            <person name="Kamal M."/>
            <person name="Mauceli E."/>
            <person name="Searle S.M."/>
            <person name="Sharpe T."/>
            <person name="Baker M.L."/>
            <person name="Batzer M.A."/>
            <person name="Benos P.V."/>
            <person name="Belov K."/>
            <person name="Clamp M."/>
            <person name="Cook A."/>
            <person name="Cuff J."/>
            <person name="Das R."/>
            <person name="Davidow L."/>
            <person name="Deakin J.E."/>
            <person name="Fazzari M.J."/>
            <person name="Glass J.L."/>
            <person name="Grabherr M."/>
            <person name="Greally J.M."/>
            <person name="Gu W."/>
            <person name="Hore T.A."/>
            <person name="Huttley G.A."/>
            <person name="Kleber M."/>
            <person name="Jirtle R.L."/>
            <person name="Koina E."/>
            <person name="Lee J.T."/>
            <person name="Mahony S."/>
            <person name="Marra M.A."/>
            <person name="Miller R.D."/>
            <person name="Nicholls R.D."/>
            <person name="Oda M."/>
            <person name="Papenfuss A.T."/>
            <person name="Parra Z.E."/>
            <person name="Pollock D.D."/>
            <person name="Ray D.A."/>
            <person name="Schein J.E."/>
            <person name="Speed T.P."/>
            <person name="Thompson K."/>
            <person name="VandeBerg J.L."/>
            <person name="Wade C.M."/>
            <person name="Walker J.A."/>
            <person name="Waters P.D."/>
            <person name="Webber C."/>
            <person name="Weidman J.R."/>
            <person name="Xie X."/>
            <person name="Zody M.C."/>
            <person name="Baldwin J."/>
            <person name="Abdouelleil A."/>
            <person name="Abdulkadir J."/>
            <person name="Abebe A."/>
            <person name="Abera B."/>
            <person name="Abreu J."/>
            <person name="Acer S.C."/>
            <person name="Aftuck L."/>
            <person name="Alexander A."/>
            <person name="An P."/>
            <person name="Anderson E."/>
            <person name="Anderson S."/>
            <person name="Arachi H."/>
            <person name="Azer M."/>
            <person name="Bachantsang P."/>
            <person name="Barry A."/>
            <person name="Bayul T."/>
            <person name="Berlin A."/>
            <person name="Bessette D."/>
            <person name="Bloom T."/>
            <person name="Bloom T."/>
            <person name="Boguslavskiy L."/>
            <person name="Bonnet C."/>
            <person name="Boukhgalter B."/>
            <person name="Bourzgui I."/>
            <person name="Brown A."/>
            <person name="Cahill P."/>
            <person name="Channer S."/>
            <person name="Cheshatsang Y."/>
            <person name="Chuda L."/>
            <person name="Citroen M."/>
            <person name="Collymore A."/>
            <person name="Cooke P."/>
            <person name="Costello M."/>
            <person name="D'Aco K."/>
            <person name="Daza R."/>
            <person name="De Haan G."/>
            <person name="DeGray S."/>
            <person name="DeMaso C."/>
            <person name="Dhargay N."/>
            <person name="Dooley K."/>
            <person name="Dooley E."/>
            <person name="Doricent M."/>
            <person name="Dorje P."/>
            <person name="Dorjee K."/>
            <person name="Dupes A."/>
            <person name="Elong R."/>
            <person name="Falk J."/>
            <person name="Farina A."/>
            <person name="Faro S."/>
            <person name="Ferguson D."/>
            <person name="Fisher S."/>
            <person name="Foley C.D."/>
            <person name="Franke A."/>
            <person name="Friedrich D."/>
            <person name="Gadbois L."/>
            <person name="Gearin G."/>
            <person name="Gearin C.R."/>
            <person name="Giannoukos G."/>
            <person name="Goode T."/>
            <person name="Graham J."/>
            <person name="Grandbois E."/>
            <person name="Grewal S."/>
            <person name="Gyaltsen K."/>
            <person name="Hafez N."/>
            <person name="Hagos B."/>
            <person name="Hall J."/>
            <person name="Henson C."/>
            <person name="Hollinger A."/>
            <person name="Honan T."/>
            <person name="Huard M.D."/>
            <person name="Hughes L."/>
            <person name="Hurhula B."/>
            <person name="Husby M.E."/>
            <person name="Kamat A."/>
            <person name="Kanga B."/>
            <person name="Kashin S."/>
            <person name="Khazanovich D."/>
            <person name="Kisner P."/>
            <person name="Lance K."/>
            <person name="Lara M."/>
            <person name="Lee W."/>
            <person name="Lennon N."/>
            <person name="Letendre F."/>
            <person name="LeVine R."/>
            <person name="Lipovsky A."/>
            <person name="Liu X."/>
            <person name="Liu J."/>
            <person name="Liu S."/>
            <person name="Lokyitsang T."/>
            <person name="Lokyitsang Y."/>
            <person name="Lubonja R."/>
            <person name="Lui A."/>
            <person name="MacDonald P."/>
            <person name="Magnisalis V."/>
            <person name="Maru K."/>
            <person name="Matthews C."/>
            <person name="McCusker W."/>
            <person name="McDonough S."/>
            <person name="Mehta T."/>
            <person name="Meldrim J."/>
            <person name="Meneus L."/>
            <person name="Mihai O."/>
            <person name="Mihalev A."/>
            <person name="Mihova T."/>
            <person name="Mittelman R."/>
            <person name="Mlenga V."/>
            <person name="Montmayeur A."/>
            <person name="Mulrain L."/>
            <person name="Navidi A."/>
            <person name="Naylor J."/>
            <person name="Negash T."/>
            <person name="Nguyen T."/>
            <person name="Nguyen N."/>
            <person name="Nicol R."/>
            <person name="Norbu C."/>
            <person name="Norbu N."/>
            <person name="Novod N."/>
            <person name="O'Neill B."/>
            <person name="Osman S."/>
            <person name="Markiewicz E."/>
            <person name="Oyono O.L."/>
            <person name="Patti C."/>
            <person name="Phunkhang P."/>
            <person name="Pierre F."/>
            <person name="Priest M."/>
            <person name="Raghuraman S."/>
            <person name="Rege F."/>
            <person name="Reyes R."/>
            <person name="Rise C."/>
            <person name="Rogov P."/>
            <person name="Ross K."/>
            <person name="Ryan E."/>
            <person name="Settipalli S."/>
            <person name="Shea T."/>
            <person name="Sherpa N."/>
            <person name="Shi L."/>
            <person name="Shih D."/>
            <person name="Sparrow T."/>
            <person name="Spaulding J."/>
            <person name="Stalker J."/>
            <person name="Stange-Thomann N."/>
            <person name="Stavropoulos S."/>
            <person name="Stone C."/>
            <person name="Strader C."/>
            <person name="Tesfaye S."/>
            <person name="Thomson T."/>
            <person name="Thoulutsang Y."/>
            <person name="Thoulutsang D."/>
            <person name="Topham K."/>
            <person name="Topping I."/>
            <person name="Tsamla T."/>
            <person name="Vassiliev H."/>
            <person name="Vo A."/>
            <person name="Wangchuk T."/>
            <person name="Wangdi T."/>
            <person name="Weiand M."/>
            <person name="Wilkinson J."/>
            <person name="Wilson A."/>
            <person name="Yadav S."/>
            <person name="Young G."/>
            <person name="Yu Q."/>
            <person name="Zembek L."/>
            <person name="Zhong D."/>
            <person name="Zimmer A."/>
            <person name="Zwirko Z."/>
            <person name="Jaffe D.B."/>
            <person name="Alvarez P."/>
            <person name="Brockman W."/>
            <person name="Butler J."/>
            <person name="Chin C."/>
            <person name="Gnerre S."/>
            <person name="MacCallum I."/>
            <person name="Graves J.A."/>
            <person name="Ponting C.P."/>
            <person name="Breen M."/>
            <person name="Samollow P.B."/>
            <person name="Lander E.S."/>
            <person name="Lindblad-Toh K."/>
        </authorList>
    </citation>
    <scope>NUCLEOTIDE SEQUENCE [LARGE SCALE GENOMIC DNA]</scope>
</reference>
<keyword evidence="8" id="KW-0999">Mitochondrion inner membrane</keyword>
<dbReference type="STRING" id="13616.ENSMODP00000049251"/>
<dbReference type="PANTHER" id="PTHR13080:SF16">
    <property type="entry name" value="ATP SYNTHASE SUBUNIT F, MITOCHONDRIAL"/>
    <property type="match status" value="1"/>
</dbReference>
<keyword evidence="10" id="KW-0007">Acetylation</keyword>
<evidence type="ECO:0000256" key="6">
    <source>
        <dbReference type="ARBA" id="ARBA00022692"/>
    </source>
</evidence>
<evidence type="ECO:0000256" key="10">
    <source>
        <dbReference type="ARBA" id="ARBA00022990"/>
    </source>
</evidence>
<evidence type="ECO:0000256" key="5">
    <source>
        <dbReference type="ARBA" id="ARBA00022553"/>
    </source>
</evidence>
<dbReference type="GO" id="GO:0005743">
    <property type="term" value="C:mitochondrial inner membrane"/>
    <property type="evidence" value="ECO:0007669"/>
    <property type="project" value="UniProtKB-SubCell"/>
</dbReference>
<organism evidence="20 21">
    <name type="scientific">Monodelphis domestica</name>
    <name type="common">Gray short-tailed opossum</name>
    <dbReference type="NCBI Taxonomy" id="13616"/>
    <lineage>
        <taxon>Eukaryota</taxon>
        <taxon>Metazoa</taxon>
        <taxon>Chordata</taxon>
        <taxon>Craniata</taxon>
        <taxon>Vertebrata</taxon>
        <taxon>Euteleostomi</taxon>
        <taxon>Mammalia</taxon>
        <taxon>Metatheria</taxon>
        <taxon>Didelphimorphia</taxon>
        <taxon>Didelphidae</taxon>
        <taxon>Monodelphis</taxon>
    </lineage>
</organism>
<evidence type="ECO:0000256" key="13">
    <source>
        <dbReference type="ARBA" id="ARBA00023136"/>
    </source>
</evidence>
<evidence type="ECO:0000256" key="1">
    <source>
        <dbReference type="ARBA" id="ARBA00004434"/>
    </source>
</evidence>
<evidence type="ECO:0000313" key="20">
    <source>
        <dbReference type="Ensembl" id="ENSMODP00000049251.1"/>
    </source>
</evidence>
<evidence type="ECO:0000256" key="8">
    <source>
        <dbReference type="ARBA" id="ARBA00022792"/>
    </source>
</evidence>
<dbReference type="GeneTree" id="ENSGT00510000046986"/>
<keyword evidence="11" id="KW-0406">Ion transport</keyword>
<dbReference type="Ensembl" id="ENSMODT00000065007.1">
    <property type="protein sequence ID" value="ENSMODP00000049251.1"/>
    <property type="gene ID" value="ENSMODG00000039686.1"/>
</dbReference>
<evidence type="ECO:0000256" key="2">
    <source>
        <dbReference type="ARBA" id="ARBA00005895"/>
    </source>
</evidence>
<keyword evidence="21" id="KW-1185">Reference proteome</keyword>
<evidence type="ECO:0000256" key="12">
    <source>
        <dbReference type="ARBA" id="ARBA00023128"/>
    </source>
</evidence>
<name>A0A5F8GPX0_MONDO</name>
<keyword evidence="3" id="KW-0813">Transport</keyword>
<protein>
    <recommendedName>
        <fullName evidence="18">ATP synthase F(0) complex subunit f, mitochondrial</fullName>
    </recommendedName>
    <alternativeName>
        <fullName evidence="15">ATP synthase membrane subunit f</fullName>
    </alternativeName>
</protein>
<accession>A0A5F8GPX0</accession>
<dbReference type="OMA" id="WYYKYID"/>
<comment type="subunit">
    <text evidence="17">Component of the ATP synthase complex composed at least of ATP5F1A/subunit alpha, ATP5F1B/subunit beta, ATP5MC1/subunit c (homooctomer), MT-ATP6/subunit a, MT-ATP8/subunit 8, ATP5ME/subunit e, ATP5MF/subunit f, ATP5MG/subunit g, ATP5MK/subunit k, ATP5MJ/subunit j, ATP5F1C/subunit gamma, ATP5F1D/subunit delta, ATP5F1E/subunit epsilon, ATP5PF/subunit F6, ATP5PB/subunit b, ATP5PD/subunit d, ATP5PO/subunit OSCP. ATP synthase complex consists of a soluble F(1) head domain (subunits alpha(3) and beta(3)) - the catalytic core - and a membrane F(0) domain - the membrane proton channel (subunits c, a, 8, e, f, g, k and j). These two domains are linked by a central stalk (subunits gamma, delta, and epsilon) rotating inside the F1 region and a stationary peripheral stalk (subunits F6, b, d, and OSCP).</text>
</comment>